<protein>
    <submittedName>
        <fullName evidence="6">Major capsid protein</fullName>
    </submittedName>
</protein>
<keyword evidence="5" id="KW-0946">Virion</keyword>
<dbReference type="SUPFAM" id="SSF88645">
    <property type="entry name" value="ssDNA viruses"/>
    <property type="match status" value="2"/>
</dbReference>
<proteinExistence type="inferred from homology"/>
<evidence type="ECO:0000256" key="2">
    <source>
        <dbReference type="ARBA" id="ARBA00009963"/>
    </source>
</evidence>
<dbReference type="InterPro" id="IPR003514">
    <property type="entry name" value="Microviridae_protein_F"/>
</dbReference>
<evidence type="ECO:0000256" key="4">
    <source>
        <dbReference type="ARBA" id="ARBA00022561"/>
    </source>
</evidence>
<sequence length="590" mass="66605">MSNIMNMKDVKNHVHRSGFDNSRRVCFTAKIGEILPLDWMPVLPGDDITINLNSFGRTAPLQTASFARVREYYDVYFVPYRLLWNQFNDWIKQTDAKSIAKSLISPSDDFETMPYFTSTDLKNYYSFLDSDGAALYDDAMMLQKDSSKRLLRYLGYESYISTDEYPKPNQALSPFPLLAYQKIYQDFYRFSQWEDTAPWTCNLDYINTSSQLHLSIGSLFSPGNMNQKNLFRMQYCNYDKDYFNGLLPNAQYGDESIVSLTGEIPAGGYFNLGTLSFNLRPNDSSPMGSLNLNNATPTTGNPYPRVGYSGSSIQKGSLEGVAAENFGSSALDSGIVSSFSVLALRRAECLQKWKEITMSGDTDYTSQLAKHWNVSVPKTLSQRCQYLGGTASNLDISEVINTNLTDGASADIFGKGVISNNGHIKFTNPSNDYGIIMVMYHCKPIVEWKSSSVRARSLTAVHKTDFPIPEFDSIGMEQVFLHEFYNQSSAALYTSQVAGYAPRYIDYKTSFDIVKGEFEDSLESWCLPYDLDRYFTVTGVGYVDYRAFKVTPTIADNLFGVSARQADQFYNSLYLDIKSVRNLSRDGLPY</sequence>
<dbReference type="Gene3D" id="2.60.169.10">
    <property type="entry name" value="Microviridae F protein"/>
    <property type="match status" value="2"/>
</dbReference>
<dbReference type="EMBL" id="OM869667">
    <property type="protein sequence ID" value="UPW41800.1"/>
    <property type="molecule type" value="Genomic_DNA"/>
</dbReference>
<dbReference type="InterPro" id="IPR016184">
    <property type="entry name" value="Capsid/spike_ssDNA_virus"/>
</dbReference>
<keyword evidence="4" id="KW-0167">Capsid protein</keyword>
<organism evidence="6">
    <name type="scientific">Peromfec virus RodF7_7</name>
    <dbReference type="NCBI Taxonomy" id="2929355"/>
    <lineage>
        <taxon>Viruses</taxon>
        <taxon>Monodnaviria</taxon>
        <taxon>Sangervirae</taxon>
        <taxon>Phixviricota</taxon>
        <taxon>Malgrandaviricetes</taxon>
        <taxon>Petitvirales</taxon>
        <taxon>Microviridae</taxon>
    </lineage>
</organism>
<comment type="subcellular location">
    <subcellularLocation>
        <location evidence="1">Virion</location>
    </subcellularLocation>
</comment>
<name>A0A976N2W8_9VIRU</name>
<keyword evidence="3" id="KW-1140">T=1 icosahedral capsid protein</keyword>
<dbReference type="GO" id="GO:0005198">
    <property type="term" value="F:structural molecule activity"/>
    <property type="evidence" value="ECO:0007669"/>
    <property type="project" value="InterPro"/>
</dbReference>
<accession>A0A976N2W8</accession>
<dbReference type="GO" id="GO:0039615">
    <property type="term" value="C:T=1 icosahedral viral capsid"/>
    <property type="evidence" value="ECO:0007669"/>
    <property type="project" value="UniProtKB-KW"/>
</dbReference>
<evidence type="ECO:0000256" key="5">
    <source>
        <dbReference type="ARBA" id="ARBA00022844"/>
    </source>
</evidence>
<evidence type="ECO:0000313" key="6">
    <source>
        <dbReference type="EMBL" id="UPW41800.1"/>
    </source>
</evidence>
<dbReference type="Pfam" id="PF02305">
    <property type="entry name" value="Phage_F"/>
    <property type="match status" value="2"/>
</dbReference>
<evidence type="ECO:0000256" key="1">
    <source>
        <dbReference type="ARBA" id="ARBA00004328"/>
    </source>
</evidence>
<evidence type="ECO:0000256" key="3">
    <source>
        <dbReference type="ARBA" id="ARBA00022431"/>
    </source>
</evidence>
<dbReference type="InterPro" id="IPR037002">
    <property type="entry name" value="Microviridae_protein_F_sf"/>
</dbReference>
<comment type="similarity">
    <text evidence="2">Belongs to the microviridae F protein family.</text>
</comment>
<reference evidence="6" key="1">
    <citation type="submission" date="2022-02" db="EMBL/GenBank/DDBJ databases">
        <title>Towards deciphering the DNA virus diversity associated with rodent species in the families Cricetidae and Heteromyidae.</title>
        <authorList>
            <person name="Lund M."/>
            <person name="Larsen B.B."/>
            <person name="Gryseels S."/>
            <person name="Kraberger S."/>
            <person name="Rowsey D.M."/>
            <person name="Steger L."/>
            <person name="Yule K.M."/>
            <person name="Upham N.S."/>
            <person name="Worobey M."/>
            <person name="Van Doorslaer K."/>
            <person name="Varsani A."/>
        </authorList>
    </citation>
    <scope>NUCLEOTIDE SEQUENCE</scope>
    <source>
        <strain evidence="6">NeonRodF7_7</strain>
    </source>
</reference>